<reference evidence="6" key="3">
    <citation type="submission" date="2025-08" db="UniProtKB">
        <authorList>
            <consortium name="Ensembl"/>
        </authorList>
    </citation>
    <scope>IDENTIFICATION</scope>
</reference>
<evidence type="ECO:0000256" key="3">
    <source>
        <dbReference type="PROSITE-ProRule" id="PRU00076"/>
    </source>
</evidence>
<feature type="chain" id="PRO_5030172494" evidence="4">
    <location>
        <begin position="24"/>
        <end position="529"/>
    </location>
</feature>
<evidence type="ECO:0000313" key="6">
    <source>
        <dbReference type="Ensembl" id="ENSCINP00000035643.1"/>
    </source>
</evidence>
<keyword evidence="3" id="KW-0245">EGF-like domain</keyword>
<dbReference type="PROSITE" id="PS01186">
    <property type="entry name" value="EGF_2"/>
    <property type="match status" value="1"/>
</dbReference>
<name>H2Y159_CIOIN</name>
<dbReference type="GeneID" id="108949271"/>
<dbReference type="PANTHER" id="PTHR10036">
    <property type="entry name" value="CD59 GLYCOPROTEIN"/>
    <property type="match status" value="1"/>
</dbReference>
<comment type="caution">
    <text evidence="3">Lacks conserved residue(s) required for the propagation of feature annotation.</text>
</comment>
<sequence length="529" mass="57147">MRKLMFLFSMLVLILASINKGYAISCYSCSDTDYKGEPNRHSVCYDEPSTVTVRNCLPNQYCQVQFTLQDGLPTNVLRGCVSPSSDQDDFSSSAMPASAQCVTSPVLADTTTETNCYYSCNTTDNCNSLKTNNLKTCTSNCSYSIGGGFCDYFTGKCQCNTGYSGVDCSAVMAITYRSCVQCNSETDSGCETRKSVKQCPGNDESLPYCSATKTSTIDSAGNIIRNIVTRGCTSSFTSADECFFSKPSDSSLSNYTEYTCISTCDTNGCNTGTPDGIVDATEDKALYCVQCTGPQGTGSCQSMTTPTRCPSSTSKYCVSTVEYYISETSDGMNTGPVQYELINEVRACSSESVAKGCSEPMNINTLSAKKVTCKETCTTNGCNIGWPARPRCSKCVSQSYSSSFSSPPDTYDGYDSCIFNPPSPVQCDFPYQQYCVAFHNTKQLDSTGKSGYTETMMRGCSYQNHGNGCTDVGTANGFGYSYYSCNRTCETYGCNRGLINASSRPIQSVIATLSPALVTFLLQRLLTSF</sequence>
<dbReference type="PROSITE" id="PS50026">
    <property type="entry name" value="EGF_3"/>
    <property type="match status" value="1"/>
</dbReference>
<feature type="disulfide bond" evidence="3">
    <location>
        <begin position="159"/>
        <end position="168"/>
    </location>
</feature>
<dbReference type="RefSeq" id="XP_026691985.1">
    <property type="nucleotide sequence ID" value="XM_026836184.1"/>
</dbReference>
<keyword evidence="7" id="KW-1185">Reference proteome</keyword>
<dbReference type="PANTHER" id="PTHR10036:SF25">
    <property type="entry name" value="HEP21 PROTEIN"/>
    <property type="match status" value="1"/>
</dbReference>
<dbReference type="AlphaFoldDB" id="H2Y159"/>
<feature type="domain" description="EGF-like" evidence="5">
    <location>
        <begin position="133"/>
        <end position="169"/>
    </location>
</feature>
<keyword evidence="1 4" id="KW-0732">Signal</keyword>
<reference evidence="6" key="2">
    <citation type="journal article" date="2008" name="Genome Biol.">
        <title>Improved genome assembly and evidence-based global gene model set for the chordate Ciona intestinalis: new insight into intron and operon populations.</title>
        <authorList>
            <person name="Satou Y."/>
            <person name="Mineta K."/>
            <person name="Ogasawara M."/>
            <person name="Sasakura Y."/>
            <person name="Shoguchi E."/>
            <person name="Ueno K."/>
            <person name="Yamada L."/>
            <person name="Matsumoto J."/>
            <person name="Wasserscheid J."/>
            <person name="Dewar K."/>
            <person name="Wiley G.B."/>
            <person name="Macmil S.L."/>
            <person name="Roe B.A."/>
            <person name="Zeller R.W."/>
            <person name="Hastings K.E."/>
            <person name="Lemaire P."/>
            <person name="Lindquist E."/>
            <person name="Endo T."/>
            <person name="Hotta K."/>
            <person name="Inaba K."/>
        </authorList>
    </citation>
    <scope>NUCLEOTIDE SEQUENCE [LARGE SCALE GENOMIC DNA]</scope>
    <source>
        <strain evidence="6">wild type</strain>
    </source>
</reference>
<evidence type="ECO:0000256" key="1">
    <source>
        <dbReference type="ARBA" id="ARBA00022729"/>
    </source>
</evidence>
<dbReference type="InParanoid" id="H2Y159"/>
<dbReference type="EMBL" id="EAAA01002951">
    <property type="status" value="NOT_ANNOTATED_CDS"/>
    <property type="molecule type" value="Genomic_DNA"/>
</dbReference>
<dbReference type="InterPro" id="IPR000742">
    <property type="entry name" value="EGF"/>
</dbReference>
<proteinExistence type="predicted"/>
<gene>
    <name evidence="6" type="primary">LOC108949271</name>
</gene>
<evidence type="ECO:0000259" key="5">
    <source>
        <dbReference type="PROSITE" id="PS50026"/>
    </source>
</evidence>
<keyword evidence="2 3" id="KW-1015">Disulfide bond</keyword>
<dbReference type="Proteomes" id="UP000008144">
    <property type="component" value="Chromosome 9"/>
</dbReference>
<dbReference type="Ensembl" id="ENSCINT00000030863.1">
    <property type="protein sequence ID" value="ENSCINP00000035643.1"/>
    <property type="gene ID" value="ENSCING00000018470.1"/>
</dbReference>
<dbReference type="HOGENOM" id="CLU_042050_0_0_1"/>
<evidence type="ECO:0000313" key="7">
    <source>
        <dbReference type="Proteomes" id="UP000008144"/>
    </source>
</evidence>
<feature type="signal peptide" evidence="4">
    <location>
        <begin position="1"/>
        <end position="23"/>
    </location>
</feature>
<evidence type="ECO:0000256" key="4">
    <source>
        <dbReference type="SAM" id="SignalP"/>
    </source>
</evidence>
<dbReference type="GeneTree" id="ENSGT00650000093597"/>
<evidence type="ECO:0000256" key="2">
    <source>
        <dbReference type="ARBA" id="ARBA00023157"/>
    </source>
</evidence>
<organism evidence="6 7">
    <name type="scientific">Ciona intestinalis</name>
    <name type="common">Transparent sea squirt</name>
    <name type="synonym">Ascidia intestinalis</name>
    <dbReference type="NCBI Taxonomy" id="7719"/>
    <lineage>
        <taxon>Eukaryota</taxon>
        <taxon>Metazoa</taxon>
        <taxon>Chordata</taxon>
        <taxon>Tunicata</taxon>
        <taxon>Ascidiacea</taxon>
        <taxon>Phlebobranchia</taxon>
        <taxon>Cionidae</taxon>
        <taxon>Ciona</taxon>
    </lineage>
</organism>
<reference evidence="7" key="1">
    <citation type="journal article" date="2002" name="Science">
        <title>The draft genome of Ciona intestinalis: insights into chordate and vertebrate origins.</title>
        <authorList>
            <person name="Dehal P."/>
            <person name="Satou Y."/>
            <person name="Campbell R.K."/>
            <person name="Chapman J."/>
            <person name="Degnan B."/>
            <person name="De Tomaso A."/>
            <person name="Davidson B."/>
            <person name="Di Gregorio A."/>
            <person name="Gelpke M."/>
            <person name="Goodstein D.M."/>
            <person name="Harafuji N."/>
            <person name="Hastings K.E."/>
            <person name="Ho I."/>
            <person name="Hotta K."/>
            <person name="Huang W."/>
            <person name="Kawashima T."/>
            <person name="Lemaire P."/>
            <person name="Martinez D."/>
            <person name="Meinertzhagen I.A."/>
            <person name="Necula S."/>
            <person name="Nonaka M."/>
            <person name="Putnam N."/>
            <person name="Rash S."/>
            <person name="Saiga H."/>
            <person name="Satake M."/>
            <person name="Terry A."/>
            <person name="Yamada L."/>
            <person name="Wang H.G."/>
            <person name="Awazu S."/>
            <person name="Azumi K."/>
            <person name="Boore J."/>
            <person name="Branno M."/>
            <person name="Chin-Bow S."/>
            <person name="DeSantis R."/>
            <person name="Doyle S."/>
            <person name="Francino P."/>
            <person name="Keys D.N."/>
            <person name="Haga S."/>
            <person name="Hayashi H."/>
            <person name="Hino K."/>
            <person name="Imai K.S."/>
            <person name="Inaba K."/>
            <person name="Kano S."/>
            <person name="Kobayashi K."/>
            <person name="Kobayashi M."/>
            <person name="Lee B.I."/>
            <person name="Makabe K.W."/>
            <person name="Manohar C."/>
            <person name="Matassi G."/>
            <person name="Medina M."/>
            <person name="Mochizuki Y."/>
            <person name="Mount S."/>
            <person name="Morishita T."/>
            <person name="Miura S."/>
            <person name="Nakayama A."/>
            <person name="Nishizaka S."/>
            <person name="Nomoto H."/>
            <person name="Ohta F."/>
            <person name="Oishi K."/>
            <person name="Rigoutsos I."/>
            <person name="Sano M."/>
            <person name="Sasaki A."/>
            <person name="Sasakura Y."/>
            <person name="Shoguchi E."/>
            <person name="Shin-i T."/>
            <person name="Spagnuolo A."/>
            <person name="Stainier D."/>
            <person name="Suzuki M.M."/>
            <person name="Tassy O."/>
            <person name="Takatori N."/>
            <person name="Tokuoka M."/>
            <person name="Yagi K."/>
            <person name="Yoshizaki F."/>
            <person name="Wada S."/>
            <person name="Zhang C."/>
            <person name="Hyatt P.D."/>
            <person name="Larimer F."/>
            <person name="Detter C."/>
            <person name="Doggett N."/>
            <person name="Glavina T."/>
            <person name="Hawkins T."/>
            <person name="Richardson P."/>
            <person name="Lucas S."/>
            <person name="Kohara Y."/>
            <person name="Levine M."/>
            <person name="Satoh N."/>
            <person name="Rokhsar D.S."/>
        </authorList>
    </citation>
    <scope>NUCLEOTIDE SEQUENCE [LARGE SCALE GENOMIC DNA]</scope>
</reference>
<protein>
    <submittedName>
        <fullName evidence="6">Uncharacterized LOC108949271</fullName>
    </submittedName>
</protein>
<reference evidence="6" key="4">
    <citation type="submission" date="2025-09" db="UniProtKB">
        <authorList>
            <consortium name="Ensembl"/>
        </authorList>
    </citation>
    <scope>IDENTIFICATION</scope>
</reference>
<accession>H2Y159</accession>
<dbReference type="PROSITE" id="PS00022">
    <property type="entry name" value="EGF_1"/>
    <property type="match status" value="1"/>
</dbReference>